<evidence type="ECO:0000256" key="12">
    <source>
        <dbReference type="ARBA" id="ARBA00022989"/>
    </source>
</evidence>
<keyword evidence="21" id="KW-1185">Reference proteome</keyword>
<evidence type="ECO:0000256" key="8">
    <source>
        <dbReference type="ARBA" id="ARBA00022771"/>
    </source>
</evidence>
<reference evidence="20 21" key="1">
    <citation type="journal article" date="2018" name="Sci. Rep.">
        <title>Raphidocelis subcapitata (=Pseudokirchneriella subcapitata) provides an insight into genome evolution and environmental adaptations in the Sphaeropleales.</title>
        <authorList>
            <person name="Suzuki S."/>
            <person name="Yamaguchi H."/>
            <person name="Nakajima N."/>
            <person name="Kawachi M."/>
        </authorList>
    </citation>
    <scope>NUCLEOTIDE SEQUENCE [LARGE SCALE GENOMIC DNA]</scope>
    <source>
        <strain evidence="20 21">NIES-35</strain>
    </source>
</reference>
<accession>A0A2V0PDJ6</accession>
<dbReference type="Pfam" id="PF01753">
    <property type="entry name" value="zf-MYND"/>
    <property type="match status" value="1"/>
</dbReference>
<evidence type="ECO:0000256" key="5">
    <source>
        <dbReference type="ARBA" id="ARBA00022679"/>
    </source>
</evidence>
<evidence type="ECO:0000256" key="18">
    <source>
        <dbReference type="SAM" id="MobiDB-lite"/>
    </source>
</evidence>
<keyword evidence="13" id="KW-0472">Membrane</keyword>
<dbReference type="PROSITE" id="PS50865">
    <property type="entry name" value="ZF_MYND_2"/>
    <property type="match status" value="1"/>
</dbReference>
<comment type="pathway">
    <text evidence="14">Cofactor biosynthesis; tocopherol biosynthesis.</text>
</comment>
<keyword evidence="5" id="KW-0808">Transferase</keyword>
<keyword evidence="4" id="KW-0934">Plastid</keyword>
<comment type="subcellular location">
    <subcellularLocation>
        <location evidence="1">Plastid</location>
        <location evidence="1">Chloroplast membrane</location>
        <topology evidence="1">Multi-pass membrane protein</topology>
    </subcellularLocation>
</comment>
<evidence type="ECO:0000313" key="20">
    <source>
        <dbReference type="EMBL" id="GBF97928.1"/>
    </source>
</evidence>
<gene>
    <name evidence="20" type="ORF">Rsub_10601</name>
</gene>
<organism evidence="20 21">
    <name type="scientific">Raphidocelis subcapitata</name>
    <dbReference type="NCBI Taxonomy" id="307507"/>
    <lineage>
        <taxon>Eukaryota</taxon>
        <taxon>Viridiplantae</taxon>
        <taxon>Chlorophyta</taxon>
        <taxon>core chlorophytes</taxon>
        <taxon>Chlorophyceae</taxon>
        <taxon>CS clade</taxon>
        <taxon>Sphaeropleales</taxon>
        <taxon>Selenastraceae</taxon>
        <taxon>Raphidocelis</taxon>
    </lineage>
</organism>
<keyword evidence="12" id="KW-1133">Transmembrane helix</keyword>
<dbReference type="PANTHER" id="PTHR32523:SF8">
    <property type="entry name" value="DOLICHOL KINASE"/>
    <property type="match status" value="1"/>
</dbReference>
<keyword evidence="11" id="KW-0809">Transit peptide</keyword>
<keyword evidence="10" id="KW-0862">Zinc</keyword>
<dbReference type="GO" id="GO:0010276">
    <property type="term" value="F:phytol kinase activity"/>
    <property type="evidence" value="ECO:0007669"/>
    <property type="project" value="UniProtKB-EC"/>
</dbReference>
<sequence length="702" mass="72586">MGHVHRLSAEQVLRDSGPAGDAFTPRFSDPNARDPGTIRFSSAQVPEPRRPLRRLLCAVRSLTSGDWRPSHAAVRDVFHDIAAHGEHSDRRAWADAAPEAPLPLLARGVERLVAVAAEAGGELEVCAAEALSAALDALSSAAQTLMPLLLDDVERQTTLTASALHAQQLVECGWLSTAAGLLAGALAERRCGAGRSVLLQLPPGTGHVLEQIVLAAARPSALLEILPPGHQLRRLLVEALTDSDLPALAVEAAWEFRGERANLDVLPYWPLAIVQTWMCSAASDGGPAAAASGWFGRHAAITARLEALAPTLRQLLPLVLSNACGFARHMTLIEVGRQLLVQTAPNEGPPPAHGPLVRHLPPLPLCQPQGWTLQTGCIPPLHIAVDAARWSAKVAGLDLVADSAAWLLIFEACLHLSEIGTYMSANKQWLGGALYAQTAVELLARLPPREAAAAAAALEPLLAADLAGGLVTAHLLARAHAALLPDRLVAAALPAVEARVRERARSRGDDPPLVGAGVALLWAFAQRATGPAAGSAASGPAVTALKALRALSHLGHAAGALEAAQCFGRARGCLDPAFQAAFDVRLEELRARRPLGGGSAAGSQGGRAAAAAPAPAAAPALLLPPGLLPACANPDCSNLEGPSEAALPTKRCRGCLTLRYCGAACQTADWPRHRARCKELRTAGAAAAAPSGASGSGGAAAE</sequence>
<evidence type="ECO:0000313" key="21">
    <source>
        <dbReference type="Proteomes" id="UP000247498"/>
    </source>
</evidence>
<keyword evidence="6" id="KW-0812">Transmembrane</keyword>
<evidence type="ECO:0000256" key="14">
    <source>
        <dbReference type="ARBA" id="ARBA00024015"/>
    </source>
</evidence>
<evidence type="ECO:0000256" key="10">
    <source>
        <dbReference type="ARBA" id="ARBA00022833"/>
    </source>
</evidence>
<evidence type="ECO:0000259" key="19">
    <source>
        <dbReference type="PROSITE" id="PS50865"/>
    </source>
</evidence>
<keyword evidence="3" id="KW-0150">Chloroplast</keyword>
<dbReference type="InParanoid" id="A0A2V0PDJ6"/>
<evidence type="ECO:0000256" key="11">
    <source>
        <dbReference type="ARBA" id="ARBA00022946"/>
    </source>
</evidence>
<evidence type="ECO:0000256" key="16">
    <source>
        <dbReference type="ARBA" id="ARBA00048889"/>
    </source>
</evidence>
<evidence type="ECO:0000256" key="9">
    <source>
        <dbReference type="ARBA" id="ARBA00022777"/>
    </source>
</evidence>
<evidence type="ECO:0000256" key="1">
    <source>
        <dbReference type="ARBA" id="ARBA00004508"/>
    </source>
</evidence>
<dbReference type="PANTHER" id="PTHR32523">
    <property type="entry name" value="PHYTOL KINASE 1, CHLOROPLASTIC"/>
    <property type="match status" value="1"/>
</dbReference>
<keyword evidence="8 17" id="KW-0863">Zinc-finger</keyword>
<evidence type="ECO:0000256" key="3">
    <source>
        <dbReference type="ARBA" id="ARBA00022528"/>
    </source>
</evidence>
<dbReference type="InterPro" id="IPR039606">
    <property type="entry name" value="Phytol/farnesol_kinase"/>
</dbReference>
<dbReference type="Gene3D" id="6.10.140.2220">
    <property type="match status" value="1"/>
</dbReference>
<evidence type="ECO:0000256" key="2">
    <source>
        <dbReference type="ARBA" id="ARBA00010794"/>
    </source>
</evidence>
<evidence type="ECO:0000256" key="4">
    <source>
        <dbReference type="ARBA" id="ARBA00022640"/>
    </source>
</evidence>
<evidence type="ECO:0000256" key="13">
    <source>
        <dbReference type="ARBA" id="ARBA00023136"/>
    </source>
</evidence>
<protein>
    <recommendedName>
        <fullName evidence="15">phytol kinase</fullName>
        <ecNumber evidence="15">2.7.1.182</ecNumber>
    </recommendedName>
</protein>
<dbReference type="GO" id="GO:0016020">
    <property type="term" value="C:membrane"/>
    <property type="evidence" value="ECO:0007669"/>
    <property type="project" value="UniProtKB-SubCell"/>
</dbReference>
<dbReference type="EMBL" id="BDRX01000111">
    <property type="protein sequence ID" value="GBF97928.1"/>
    <property type="molecule type" value="Genomic_DNA"/>
</dbReference>
<comment type="catalytic activity">
    <reaction evidence="16">
        <text>phytol + CTP = phytyl phosphate + CDP + H(+)</text>
        <dbReference type="Rhea" id="RHEA:38055"/>
        <dbReference type="ChEBI" id="CHEBI:15378"/>
        <dbReference type="ChEBI" id="CHEBI:17327"/>
        <dbReference type="ChEBI" id="CHEBI:37563"/>
        <dbReference type="ChEBI" id="CHEBI:58069"/>
        <dbReference type="ChEBI" id="CHEBI:75483"/>
        <dbReference type="EC" id="2.7.1.182"/>
    </reaction>
</comment>
<evidence type="ECO:0000256" key="17">
    <source>
        <dbReference type="PROSITE-ProRule" id="PRU00134"/>
    </source>
</evidence>
<dbReference type="Proteomes" id="UP000247498">
    <property type="component" value="Unassembled WGS sequence"/>
</dbReference>
<evidence type="ECO:0000256" key="6">
    <source>
        <dbReference type="ARBA" id="ARBA00022692"/>
    </source>
</evidence>
<evidence type="ECO:0000256" key="7">
    <source>
        <dbReference type="ARBA" id="ARBA00022723"/>
    </source>
</evidence>
<name>A0A2V0PDJ6_9CHLO</name>
<keyword evidence="7" id="KW-0479">Metal-binding</keyword>
<dbReference type="GO" id="GO:0009507">
    <property type="term" value="C:chloroplast"/>
    <property type="evidence" value="ECO:0007669"/>
    <property type="project" value="UniProtKB-SubCell"/>
</dbReference>
<evidence type="ECO:0000256" key="15">
    <source>
        <dbReference type="ARBA" id="ARBA00039024"/>
    </source>
</evidence>
<proteinExistence type="inferred from homology"/>
<comment type="caution">
    <text evidence="20">The sequence shown here is derived from an EMBL/GenBank/DDBJ whole genome shotgun (WGS) entry which is preliminary data.</text>
</comment>
<dbReference type="OrthoDB" id="547758at2759"/>
<dbReference type="AlphaFoldDB" id="A0A2V0PDJ6"/>
<dbReference type="EC" id="2.7.1.182" evidence="15"/>
<dbReference type="SUPFAM" id="SSF144232">
    <property type="entry name" value="HIT/MYND zinc finger-like"/>
    <property type="match status" value="1"/>
</dbReference>
<feature type="domain" description="MYND-type" evidence="19">
    <location>
        <begin position="633"/>
        <end position="677"/>
    </location>
</feature>
<feature type="region of interest" description="Disordered" evidence="18">
    <location>
        <begin position="1"/>
        <end position="44"/>
    </location>
</feature>
<dbReference type="GO" id="GO:0008270">
    <property type="term" value="F:zinc ion binding"/>
    <property type="evidence" value="ECO:0007669"/>
    <property type="project" value="UniProtKB-KW"/>
</dbReference>
<keyword evidence="9" id="KW-0418">Kinase</keyword>
<comment type="similarity">
    <text evidence="2">Belongs to the polyprenol kinase family.</text>
</comment>
<dbReference type="STRING" id="307507.A0A2V0PDJ6"/>
<dbReference type="InterPro" id="IPR002893">
    <property type="entry name" value="Znf_MYND"/>
</dbReference>